<name>A0A4R1R164_9FIRM</name>
<dbReference type="OrthoDB" id="1957959at2"/>
<gene>
    <name evidence="1" type="ORF">EDD76_105215</name>
</gene>
<keyword evidence="2" id="KW-1185">Reference proteome</keyword>
<dbReference type="AlphaFoldDB" id="A0A4R1R164"/>
<protein>
    <submittedName>
        <fullName evidence="1">WXG100 family type VII secretion target</fullName>
    </submittedName>
</protein>
<dbReference type="Gene3D" id="1.10.287.1060">
    <property type="entry name" value="ESAT-6-like"/>
    <property type="match status" value="1"/>
</dbReference>
<evidence type="ECO:0000313" key="2">
    <source>
        <dbReference type="Proteomes" id="UP000295718"/>
    </source>
</evidence>
<dbReference type="InterPro" id="IPR010310">
    <property type="entry name" value="T7SS_ESAT-6-like"/>
</dbReference>
<proteinExistence type="predicted"/>
<sequence length="107" mass="11671">MATGNESKIDTKLFASTADTIANAAKELSRLFGDWNKTMNSLRGSWQGDVSDDIKNTVEQVQKSSADLGTALGGYSGTLKEIAGIYDKTEKNTQETGKSLKFERTMR</sequence>
<organism evidence="1 2">
    <name type="scientific">Kineothrix alysoides</name>
    <dbReference type="NCBI Taxonomy" id="1469948"/>
    <lineage>
        <taxon>Bacteria</taxon>
        <taxon>Bacillati</taxon>
        <taxon>Bacillota</taxon>
        <taxon>Clostridia</taxon>
        <taxon>Lachnospirales</taxon>
        <taxon>Lachnospiraceae</taxon>
        <taxon>Kineothrix</taxon>
    </lineage>
</organism>
<dbReference type="Proteomes" id="UP000295718">
    <property type="component" value="Unassembled WGS sequence"/>
</dbReference>
<accession>A0A4R1R164</accession>
<dbReference type="SUPFAM" id="SSF140453">
    <property type="entry name" value="EsxAB dimer-like"/>
    <property type="match status" value="1"/>
</dbReference>
<reference evidence="1 2" key="1">
    <citation type="submission" date="2019-03" db="EMBL/GenBank/DDBJ databases">
        <title>Genomic Encyclopedia of Type Strains, Phase IV (KMG-IV): sequencing the most valuable type-strain genomes for metagenomic binning, comparative biology and taxonomic classification.</title>
        <authorList>
            <person name="Goeker M."/>
        </authorList>
    </citation>
    <scope>NUCLEOTIDE SEQUENCE [LARGE SCALE GENOMIC DNA]</scope>
    <source>
        <strain evidence="1 2">DSM 100556</strain>
    </source>
</reference>
<dbReference type="Pfam" id="PF06013">
    <property type="entry name" value="WXG100"/>
    <property type="match status" value="1"/>
</dbReference>
<dbReference type="InterPro" id="IPR036689">
    <property type="entry name" value="ESAT-6-like_sf"/>
</dbReference>
<comment type="caution">
    <text evidence="1">The sequence shown here is derived from an EMBL/GenBank/DDBJ whole genome shotgun (WGS) entry which is preliminary data.</text>
</comment>
<dbReference type="RefSeq" id="WP_031390616.1">
    <property type="nucleotide sequence ID" value="NZ_JPNB01000001.1"/>
</dbReference>
<dbReference type="STRING" id="1469948.GCA_000732725_01920"/>
<evidence type="ECO:0000313" key="1">
    <source>
        <dbReference type="EMBL" id="TCL59039.1"/>
    </source>
</evidence>
<dbReference type="EMBL" id="SLUO01000005">
    <property type="protein sequence ID" value="TCL59039.1"/>
    <property type="molecule type" value="Genomic_DNA"/>
</dbReference>